<proteinExistence type="predicted"/>
<dbReference type="RefSeq" id="XP_025834982.1">
    <property type="nucleotide sequence ID" value="XM_025979197.1"/>
</dbReference>
<dbReference type="AlphaFoldDB" id="A0A7F5RG60"/>
<dbReference type="Proteomes" id="UP000192223">
    <property type="component" value="Unplaced"/>
</dbReference>
<keyword evidence="1" id="KW-1185">Reference proteome</keyword>
<dbReference type="InParanoid" id="A0A7F5RG60"/>
<gene>
    <name evidence="2" type="primary">LOC112905884</name>
</gene>
<evidence type="ECO:0000313" key="2">
    <source>
        <dbReference type="RefSeq" id="XP_025834982.1"/>
    </source>
</evidence>
<dbReference type="KEGG" id="apln:112905884"/>
<protein>
    <submittedName>
        <fullName evidence="2">Uncharacterized protein LOC112905884</fullName>
    </submittedName>
</protein>
<reference evidence="2" key="1">
    <citation type="submission" date="2025-08" db="UniProtKB">
        <authorList>
            <consortium name="RefSeq"/>
        </authorList>
    </citation>
    <scope>IDENTIFICATION</scope>
    <source>
        <tissue evidence="2">Entire body</tissue>
    </source>
</reference>
<organism evidence="1 2">
    <name type="scientific">Agrilus planipennis</name>
    <name type="common">Emerald ash borer</name>
    <name type="synonym">Agrilus marcopoli</name>
    <dbReference type="NCBI Taxonomy" id="224129"/>
    <lineage>
        <taxon>Eukaryota</taxon>
        <taxon>Metazoa</taxon>
        <taxon>Ecdysozoa</taxon>
        <taxon>Arthropoda</taxon>
        <taxon>Hexapoda</taxon>
        <taxon>Insecta</taxon>
        <taxon>Pterygota</taxon>
        <taxon>Neoptera</taxon>
        <taxon>Endopterygota</taxon>
        <taxon>Coleoptera</taxon>
        <taxon>Polyphaga</taxon>
        <taxon>Elateriformia</taxon>
        <taxon>Buprestoidea</taxon>
        <taxon>Buprestidae</taxon>
        <taxon>Agrilinae</taxon>
        <taxon>Agrilus</taxon>
    </lineage>
</organism>
<name>A0A7F5RG60_AGRPL</name>
<sequence>MISDWKRPDSIPFPTIWHRFKGQKTMSNGELPNFWVQDMPEDLYEVAIELMQKHFMKDEPLSRFSKAIDNPVCVGEWRELLNNVFKDRLALVCFMENPDTNKKPIIAGLNITTVARKNEKPPQSVSKQGRKVGQIAKFLSKMKDPFETLGVNEYLTAYGLLVLPEFRGQNLGSGQSIGA</sequence>
<evidence type="ECO:0000313" key="1">
    <source>
        <dbReference type="Proteomes" id="UP000192223"/>
    </source>
</evidence>
<dbReference type="GeneID" id="112905884"/>
<dbReference type="Gene3D" id="3.40.630.30">
    <property type="match status" value="1"/>
</dbReference>
<accession>A0A7F5RG60</accession>
<dbReference type="OrthoDB" id="8184310at2759"/>